<reference evidence="1 2" key="1">
    <citation type="journal article" date="2019" name="Environ. Microbiol.">
        <title>Species interactions and distinct microbial communities in high Arctic permafrost affected cryosols are associated with the CH4 and CO2 gas fluxes.</title>
        <authorList>
            <person name="Altshuler I."/>
            <person name="Hamel J."/>
            <person name="Turney S."/>
            <person name="Magnuson E."/>
            <person name="Levesque R."/>
            <person name="Greer C."/>
            <person name="Whyte L.G."/>
        </authorList>
    </citation>
    <scope>NUCLEOTIDE SEQUENCE [LARGE SCALE GENOMIC DNA]</scope>
    <source>
        <strain evidence="1 2">E6.1</strain>
    </source>
</reference>
<dbReference type="EMBL" id="RCZC01000015">
    <property type="protein sequence ID" value="TPG46395.1"/>
    <property type="molecule type" value="Genomic_DNA"/>
</dbReference>
<evidence type="ECO:0008006" key="3">
    <source>
        <dbReference type="Google" id="ProtNLM"/>
    </source>
</evidence>
<organism evidence="1 2">
    <name type="scientific">Sphingomonas glacialis</name>
    <dbReference type="NCBI Taxonomy" id="658225"/>
    <lineage>
        <taxon>Bacteria</taxon>
        <taxon>Pseudomonadati</taxon>
        <taxon>Pseudomonadota</taxon>
        <taxon>Alphaproteobacteria</taxon>
        <taxon>Sphingomonadales</taxon>
        <taxon>Sphingomonadaceae</taxon>
        <taxon>Sphingomonas</taxon>
    </lineage>
</organism>
<comment type="caution">
    <text evidence="1">The sequence shown here is derived from an EMBL/GenBank/DDBJ whole genome shotgun (WGS) entry which is preliminary data.</text>
</comment>
<dbReference type="AlphaFoldDB" id="A0A502FAF2"/>
<protein>
    <recommendedName>
        <fullName evidence="3">DUF995 domain-containing protein</fullName>
    </recommendedName>
</protein>
<keyword evidence="2" id="KW-1185">Reference proteome</keyword>
<gene>
    <name evidence="1" type="ORF">EAH76_23570</name>
</gene>
<dbReference type="Proteomes" id="UP000319931">
    <property type="component" value="Unassembled WGS sequence"/>
</dbReference>
<sequence length="113" mass="12071">MITAPSLAVTKSGPLGLALGNVLVGDYGSEGKVTAAFDADGTVGMTFPDGTKRRQAWVADANYFCMIVKPGADGKMDYRCERNMTAGKKLGQTWQQVDSEGKTVTISIQPRPR</sequence>
<proteinExistence type="predicted"/>
<name>A0A502FAF2_9SPHN</name>
<accession>A0A502FAF2</accession>
<evidence type="ECO:0000313" key="1">
    <source>
        <dbReference type="EMBL" id="TPG46395.1"/>
    </source>
</evidence>
<evidence type="ECO:0000313" key="2">
    <source>
        <dbReference type="Proteomes" id="UP000319931"/>
    </source>
</evidence>